<feature type="domain" description="PIN" evidence="1">
    <location>
        <begin position="6"/>
        <end position="124"/>
    </location>
</feature>
<organism evidence="2 3">
    <name type="scientific">Fibrella aquatilis</name>
    <dbReference type="NCBI Taxonomy" id="2817059"/>
    <lineage>
        <taxon>Bacteria</taxon>
        <taxon>Pseudomonadati</taxon>
        <taxon>Bacteroidota</taxon>
        <taxon>Cytophagia</taxon>
        <taxon>Cytophagales</taxon>
        <taxon>Spirosomataceae</taxon>
        <taxon>Fibrella</taxon>
    </lineage>
</organism>
<dbReference type="SUPFAM" id="SSF88723">
    <property type="entry name" value="PIN domain-like"/>
    <property type="match status" value="1"/>
</dbReference>
<proteinExistence type="predicted"/>
<evidence type="ECO:0000313" key="3">
    <source>
        <dbReference type="Proteomes" id="UP000664795"/>
    </source>
</evidence>
<comment type="caution">
    <text evidence="2">The sequence shown here is derived from an EMBL/GenBank/DDBJ whole genome shotgun (WGS) entry which is preliminary data.</text>
</comment>
<name>A0A939G8A5_9BACT</name>
<dbReference type="Proteomes" id="UP000664795">
    <property type="component" value="Unassembled WGS sequence"/>
</dbReference>
<accession>A0A939G8A5</accession>
<evidence type="ECO:0000259" key="1">
    <source>
        <dbReference type="Pfam" id="PF10130"/>
    </source>
</evidence>
<dbReference type="InterPro" id="IPR002716">
    <property type="entry name" value="PIN_dom"/>
</dbReference>
<dbReference type="InterPro" id="IPR029060">
    <property type="entry name" value="PIN-like_dom_sf"/>
</dbReference>
<dbReference type="CDD" id="cd09873">
    <property type="entry name" value="PIN_Pae0151-like"/>
    <property type="match status" value="1"/>
</dbReference>
<protein>
    <recommendedName>
        <fullName evidence="1">PIN domain-containing protein</fullName>
    </recommendedName>
</protein>
<dbReference type="AlphaFoldDB" id="A0A939G8A5"/>
<dbReference type="InterPro" id="IPR044153">
    <property type="entry name" value="PIN_Pae0151-like"/>
</dbReference>
<dbReference type="RefSeq" id="WP_207337022.1">
    <property type="nucleotide sequence ID" value="NZ_JAFMYU010000016.1"/>
</dbReference>
<reference evidence="2 3" key="1">
    <citation type="submission" date="2021-03" db="EMBL/GenBank/DDBJ databases">
        <title>Fibrella sp. HMF5036 genome sequencing and assembly.</title>
        <authorList>
            <person name="Kang H."/>
            <person name="Kim H."/>
            <person name="Bae S."/>
            <person name="Joh K."/>
        </authorList>
    </citation>
    <scope>NUCLEOTIDE SEQUENCE [LARGE SCALE GENOMIC DNA]</scope>
    <source>
        <strain evidence="2 3">HMF5036</strain>
    </source>
</reference>
<gene>
    <name evidence="2" type="ORF">J2I48_18765</name>
</gene>
<keyword evidence="3" id="KW-1185">Reference proteome</keyword>
<evidence type="ECO:0000313" key="2">
    <source>
        <dbReference type="EMBL" id="MBO0933058.1"/>
    </source>
</evidence>
<dbReference type="EMBL" id="JAFMYU010000016">
    <property type="protein sequence ID" value="MBO0933058.1"/>
    <property type="molecule type" value="Genomic_DNA"/>
</dbReference>
<sequence>MKPIIVVDANILMSALITQQGKIAFALLEASERYRLVSCHFLYVELFKHKDKLVKLSGLDEPDFLDFLLGILNRVEFQSESLLPVDVVNKARLLVADIDPRDIYYVALTIHLRARLWTGDRKLAEALQKKGISFLCSTADVLS</sequence>
<dbReference type="Gene3D" id="3.40.50.1010">
    <property type="entry name" value="5'-nuclease"/>
    <property type="match status" value="1"/>
</dbReference>
<dbReference type="Pfam" id="PF10130">
    <property type="entry name" value="PIN_2"/>
    <property type="match status" value="1"/>
</dbReference>